<dbReference type="GO" id="GO:0005829">
    <property type="term" value="C:cytosol"/>
    <property type="evidence" value="ECO:0007669"/>
    <property type="project" value="GOC"/>
</dbReference>
<dbReference type="Pfam" id="PF20655">
    <property type="entry name" value="Vps52_C"/>
    <property type="match status" value="1"/>
</dbReference>
<gene>
    <name evidence="8" type="primary">TPHA0A00700</name>
    <name evidence="8" type="ordered locus">TPHA_0A00700</name>
</gene>
<dbReference type="Pfam" id="PF04129">
    <property type="entry name" value="Vps52_CC"/>
    <property type="match status" value="1"/>
</dbReference>
<proteinExistence type="inferred from homology"/>
<dbReference type="GO" id="GO:0032456">
    <property type="term" value="P:endocytic recycling"/>
    <property type="evidence" value="ECO:0007669"/>
    <property type="project" value="TreeGrafter"/>
</dbReference>
<evidence type="ECO:0000256" key="5">
    <source>
        <dbReference type="ARBA" id="ARBA00023034"/>
    </source>
</evidence>
<dbReference type="AlphaFoldDB" id="G8BMM7"/>
<organism evidence="8 9">
    <name type="scientific">Tetrapisispora phaffii (strain ATCC 24235 / CBS 4417 / NBRC 1672 / NRRL Y-8282 / UCD 70-5)</name>
    <name type="common">Yeast</name>
    <name type="synonym">Fabospora phaffii</name>
    <dbReference type="NCBI Taxonomy" id="1071381"/>
    <lineage>
        <taxon>Eukaryota</taxon>
        <taxon>Fungi</taxon>
        <taxon>Dikarya</taxon>
        <taxon>Ascomycota</taxon>
        <taxon>Saccharomycotina</taxon>
        <taxon>Saccharomycetes</taxon>
        <taxon>Saccharomycetales</taxon>
        <taxon>Saccharomycetaceae</taxon>
        <taxon>Tetrapisispora</taxon>
    </lineage>
</organism>
<dbReference type="GeneID" id="11532283"/>
<dbReference type="PANTHER" id="PTHR14190:SF7">
    <property type="entry name" value="VACUOLAR PROTEIN SORTING-ASSOCIATED PROTEIN 52 HOMOLOG"/>
    <property type="match status" value="1"/>
</dbReference>
<dbReference type="STRING" id="1071381.G8BMM7"/>
<evidence type="ECO:0000256" key="4">
    <source>
        <dbReference type="ARBA" id="ARBA00022927"/>
    </source>
</evidence>
<dbReference type="EMBL" id="HE612856">
    <property type="protein sequence ID" value="CCE61155.1"/>
    <property type="molecule type" value="Genomic_DNA"/>
</dbReference>
<accession>G8BMM7</accession>
<evidence type="ECO:0000313" key="9">
    <source>
        <dbReference type="Proteomes" id="UP000005666"/>
    </source>
</evidence>
<dbReference type="eggNOG" id="KOG1961">
    <property type="taxonomic scope" value="Eukaryota"/>
</dbReference>
<dbReference type="InterPro" id="IPR048319">
    <property type="entry name" value="Vps52_CC"/>
</dbReference>
<reference evidence="8 9" key="1">
    <citation type="journal article" date="2011" name="Proc. Natl. Acad. Sci. U.S.A.">
        <title>Evolutionary erosion of yeast sex chromosomes by mating-type switching accidents.</title>
        <authorList>
            <person name="Gordon J.L."/>
            <person name="Armisen D."/>
            <person name="Proux-Wera E."/>
            <person name="Oheigeartaigh S.S."/>
            <person name="Byrne K.P."/>
            <person name="Wolfe K.H."/>
        </authorList>
    </citation>
    <scope>NUCLEOTIDE SEQUENCE [LARGE SCALE GENOMIC DNA]</scope>
    <source>
        <strain evidence="9">ATCC 24235 / CBS 4417 / NBRC 1672 / NRRL Y-8282 / UCD 70-5</strain>
    </source>
</reference>
<keyword evidence="5" id="KW-0333">Golgi apparatus</keyword>
<dbReference type="GO" id="GO:0090156">
    <property type="term" value="P:intracellular sphingolipid homeostasis"/>
    <property type="evidence" value="ECO:0007669"/>
    <property type="project" value="EnsemblFungi"/>
</dbReference>
<protein>
    <recommendedName>
        <fullName evidence="10">Vacuolar protein sorting-associated protein 52</fullName>
    </recommendedName>
</protein>
<evidence type="ECO:0000256" key="1">
    <source>
        <dbReference type="ARBA" id="ARBA00004601"/>
    </source>
</evidence>
<dbReference type="GO" id="GO:0006896">
    <property type="term" value="P:Golgi to vacuole transport"/>
    <property type="evidence" value="ECO:0007669"/>
    <property type="project" value="EnsemblFungi"/>
</dbReference>
<dbReference type="OMA" id="VFRLECE"/>
<dbReference type="GO" id="GO:0000938">
    <property type="term" value="C:GARP complex"/>
    <property type="evidence" value="ECO:0007669"/>
    <property type="project" value="EnsemblFungi"/>
</dbReference>
<dbReference type="KEGG" id="tpf:TPHA_0A00700"/>
<dbReference type="OrthoDB" id="19482at2759"/>
<evidence type="ECO:0000313" key="8">
    <source>
        <dbReference type="EMBL" id="CCE61155.1"/>
    </source>
</evidence>
<keyword evidence="3" id="KW-0813">Transport</keyword>
<evidence type="ECO:0000256" key="2">
    <source>
        <dbReference type="ARBA" id="ARBA00008180"/>
    </source>
</evidence>
<dbReference type="InterPro" id="IPR048361">
    <property type="entry name" value="Vps52_C"/>
</dbReference>
<keyword evidence="9" id="KW-1185">Reference proteome</keyword>
<dbReference type="GO" id="GO:0006623">
    <property type="term" value="P:protein targeting to vacuole"/>
    <property type="evidence" value="ECO:0007669"/>
    <property type="project" value="EnsemblFungi"/>
</dbReference>
<sequence length="601" mass="69888">MDELCAVLNISKSQLDTIKKTNLKEDQKNSDIFQSYIDSCNKNSNNESTDDVLQKLNELQTKHEKVMETLSKTIPPLREYMEQFNSKLVEYTGDLGMIRNKSSELKVLLENNSTKLSKVSPIVNDLIISPEVVNGIISGEIDPVWVEHIGFIRDKKEIYQKYKRLEDSEKPKDFEQMLKILENLEIVILERSKKYIVHKIKNLRSFNTAPSQKIQYELIQVKEIFSFILENNYSLALELRQAYAYTMKWYYKSYFGRYIRSLTILPFRHIDAQYALGSGLTDTSVSYLNGYGIANYLSTSYTKGTSFTTDEAIQSYFQIEKRLTLLTQEDNTVMVSQIAENNSRENFIEIGFKNLNLAVLDNCTVEFKFLTNFLKIGENLDELRALCEQIFQPTLDEIIQYTKDLVLYSYDIFGVLISIRIAQQLQFEAKRRDTPVISDFMDVQLITLWPKLQQLIDFQCESLRNVSSNVNVAKISSNNSNMNLSRTDDPLTTPHELTVQFSKFLTSLLKLTITHINDIDERSEPIYNSIIRIRNDFETVMTKCSKKVKSSERFLATNYMYLYNVLQKQHLQEDDSVESIPLIIEETENHYYTLVQAYSRS</sequence>
<dbReference type="GO" id="GO:0042147">
    <property type="term" value="P:retrograde transport, endosome to Golgi"/>
    <property type="evidence" value="ECO:0007669"/>
    <property type="project" value="EnsemblFungi"/>
</dbReference>
<comment type="subcellular location">
    <subcellularLocation>
        <location evidence="1">Golgi apparatus</location>
        <location evidence="1">trans-Golgi network</location>
    </subcellularLocation>
</comment>
<feature type="domain" description="Vps52 coiled-coil" evidence="6">
    <location>
        <begin position="54"/>
        <end position="228"/>
    </location>
</feature>
<dbReference type="PANTHER" id="PTHR14190">
    <property type="entry name" value="SUPPRESSOR OF ACTIN MUTATIONS 2/VACUOLAR PROTEIN SORTING 52"/>
    <property type="match status" value="1"/>
</dbReference>
<comment type="similarity">
    <text evidence="2">Belongs to the VPS52 family.</text>
</comment>
<evidence type="ECO:0000256" key="3">
    <source>
        <dbReference type="ARBA" id="ARBA00022448"/>
    </source>
</evidence>
<keyword evidence="4" id="KW-0653">Protein transport</keyword>
<dbReference type="RefSeq" id="XP_003683589.1">
    <property type="nucleotide sequence ID" value="XM_003683541.1"/>
</dbReference>
<dbReference type="GO" id="GO:0019905">
    <property type="term" value="F:syntaxin binding"/>
    <property type="evidence" value="ECO:0007669"/>
    <property type="project" value="TreeGrafter"/>
</dbReference>
<dbReference type="InterPro" id="IPR007258">
    <property type="entry name" value="Vps52"/>
</dbReference>
<evidence type="ECO:0008006" key="10">
    <source>
        <dbReference type="Google" id="ProtNLM"/>
    </source>
</evidence>
<feature type="domain" description="Vps52 C-terminal" evidence="7">
    <location>
        <begin position="246"/>
        <end position="577"/>
    </location>
</feature>
<dbReference type="Proteomes" id="UP000005666">
    <property type="component" value="Chromosome 1"/>
</dbReference>
<evidence type="ECO:0000259" key="6">
    <source>
        <dbReference type="Pfam" id="PF04129"/>
    </source>
</evidence>
<name>G8BMM7_TETPH</name>
<dbReference type="GO" id="GO:0016239">
    <property type="term" value="P:positive regulation of macroautophagy"/>
    <property type="evidence" value="ECO:0007669"/>
    <property type="project" value="EnsemblFungi"/>
</dbReference>
<evidence type="ECO:0000259" key="7">
    <source>
        <dbReference type="Pfam" id="PF20655"/>
    </source>
</evidence>
<dbReference type="GO" id="GO:0030029">
    <property type="term" value="P:actin filament-based process"/>
    <property type="evidence" value="ECO:0007669"/>
    <property type="project" value="EnsemblFungi"/>
</dbReference>
<dbReference type="HOGENOM" id="CLU_010797_1_0_1"/>